<evidence type="ECO:0000256" key="1">
    <source>
        <dbReference type="SAM" id="MobiDB-lite"/>
    </source>
</evidence>
<comment type="caution">
    <text evidence="2">The sequence shown here is derived from an EMBL/GenBank/DDBJ whole genome shotgun (WGS) entry which is preliminary data.</text>
</comment>
<reference evidence="2 3" key="1">
    <citation type="submission" date="2020-08" db="EMBL/GenBank/DDBJ databases">
        <title>Description of novel Pseudomonas species.</title>
        <authorList>
            <person name="Duman M."/>
            <person name="Mulet M."/>
            <person name="Altun S."/>
            <person name="Saticioglu I.B."/>
            <person name="Lalucat J."/>
            <person name="Garcia-Valdes E."/>
        </authorList>
    </citation>
    <scope>NUCLEOTIDE SEQUENCE [LARGE SCALE GENOMIC DNA]</scope>
    <source>
        <strain evidence="2 3">P66</strain>
    </source>
</reference>
<dbReference type="EMBL" id="JACOPV010000008">
    <property type="protein sequence ID" value="MBM5458566.1"/>
    <property type="molecule type" value="Genomic_DNA"/>
</dbReference>
<protein>
    <submittedName>
        <fullName evidence="2">Uncharacterized protein</fullName>
    </submittedName>
</protein>
<sequence length="216" mass="24315">MIQSIALLYQQAMHAKCAGQPRDVREYHVRLAAGIVERDFYSIEHICNGLNQVGKDTFCLVTGLTLPRAQGASREALREWCGVKELDDKIMAANNRLLTAHKSAESIFKENTPSIIEMIEGWYNAGFVELISMNKRTYLANRAKTQGQDLSTRGLHAAKFRPYLEAYLELQALRIQNGEITEPVFVTATPVAEPEPQPVAERAQQYSVPEQQGFEF</sequence>
<feature type="region of interest" description="Disordered" evidence="1">
    <location>
        <begin position="193"/>
        <end position="216"/>
    </location>
</feature>
<keyword evidence="3" id="KW-1185">Reference proteome</keyword>
<proteinExistence type="predicted"/>
<dbReference type="RefSeq" id="WP_203584507.1">
    <property type="nucleotide sequence ID" value="NZ_JACOPV010000008.1"/>
</dbReference>
<feature type="compositionally biased region" description="Low complexity" evidence="1">
    <location>
        <begin position="193"/>
        <end position="205"/>
    </location>
</feature>
<dbReference type="Proteomes" id="UP000745663">
    <property type="component" value="Unassembled WGS sequence"/>
</dbReference>
<evidence type="ECO:0000313" key="2">
    <source>
        <dbReference type="EMBL" id="MBM5458566.1"/>
    </source>
</evidence>
<evidence type="ECO:0000313" key="3">
    <source>
        <dbReference type="Proteomes" id="UP000745663"/>
    </source>
</evidence>
<gene>
    <name evidence="2" type="ORF">H8F21_13435</name>
</gene>
<accession>A0ABS2BY67</accession>
<organism evidence="2 3">
    <name type="scientific">Pseudomonas arcuscaelestis</name>
    <dbReference type="NCBI Taxonomy" id="2710591"/>
    <lineage>
        <taxon>Bacteria</taxon>
        <taxon>Pseudomonadati</taxon>
        <taxon>Pseudomonadota</taxon>
        <taxon>Gammaproteobacteria</taxon>
        <taxon>Pseudomonadales</taxon>
        <taxon>Pseudomonadaceae</taxon>
        <taxon>Pseudomonas</taxon>
    </lineage>
</organism>
<name>A0ABS2BY67_9PSED</name>